<evidence type="ECO:0008006" key="3">
    <source>
        <dbReference type="Google" id="ProtNLM"/>
    </source>
</evidence>
<dbReference type="Proteomes" id="UP000639859">
    <property type="component" value="Unassembled WGS sequence"/>
</dbReference>
<gene>
    <name evidence="1" type="ORF">I4Q42_18500</name>
</gene>
<sequence length="422" mass="45299">MTGLLLFAGDASGRSGAVGPLFDLGLADWRDVAALGRVAADTREALRNARQRRDIVGFLGEVVGAALEPRRGVDRIEPAELSSEAQRLLEAWKELDAMLEGQGLDLQLGMAAFARDLVSYGRDVAPMSYRKLLGEEREAALEALRLQVRMRADRATALAARMRDFATRAGAFAALFAGFERDPAARIALREAPELCLAYDDDGQVRLEPVKGGAARQFWRLRHDPATDAHRLQSAADPALYLHIAADDKLWTLANTSTPFGFPLVSEGPRPCVGPLDEAPARSDLFLIPPRQGANIENVAFPSHALDVGADGGVQAGAVLKLWEKTGLPSQQWAFSPPPRSRREPGLYDLIAAAAQLAQTVAGVRGLRGDWNAVLDDLEAGPGAAPADLDAVLAAWRRMADQAEAALGEFEAETRAFDAACP</sequence>
<reference evidence="1 2" key="1">
    <citation type="submission" date="2020-11" db="EMBL/GenBank/DDBJ databases">
        <title>genome sequence of strain KACC 18849.</title>
        <authorList>
            <person name="Gao J."/>
            <person name="Zhang X."/>
        </authorList>
    </citation>
    <scope>NUCLEOTIDE SEQUENCE [LARGE SCALE GENOMIC DNA]</scope>
    <source>
        <strain evidence="1 2">KACC 18849</strain>
    </source>
</reference>
<evidence type="ECO:0000313" key="1">
    <source>
        <dbReference type="EMBL" id="MBI1685661.1"/>
    </source>
</evidence>
<evidence type="ECO:0000313" key="2">
    <source>
        <dbReference type="Proteomes" id="UP000639859"/>
    </source>
</evidence>
<dbReference type="SUPFAM" id="SSF50370">
    <property type="entry name" value="Ricin B-like lectins"/>
    <property type="match status" value="1"/>
</dbReference>
<organism evidence="1 2">
    <name type="scientific">Caulobacter hibisci</name>
    <dbReference type="NCBI Taxonomy" id="2035993"/>
    <lineage>
        <taxon>Bacteria</taxon>
        <taxon>Pseudomonadati</taxon>
        <taxon>Pseudomonadota</taxon>
        <taxon>Alphaproteobacteria</taxon>
        <taxon>Caulobacterales</taxon>
        <taxon>Caulobacteraceae</taxon>
        <taxon>Caulobacter</taxon>
    </lineage>
</organism>
<keyword evidence="2" id="KW-1185">Reference proteome</keyword>
<protein>
    <recommendedName>
        <fullName evidence="3">DUF4384 domain-containing protein</fullName>
    </recommendedName>
</protein>
<dbReference type="Gene3D" id="2.80.10.50">
    <property type="match status" value="1"/>
</dbReference>
<dbReference type="RefSeq" id="WP_198577563.1">
    <property type="nucleotide sequence ID" value="NZ_JADWOX010000014.1"/>
</dbReference>
<name>A0ABS0T1B4_9CAUL</name>
<comment type="caution">
    <text evidence="1">The sequence shown here is derived from an EMBL/GenBank/DDBJ whole genome shotgun (WGS) entry which is preliminary data.</text>
</comment>
<dbReference type="EMBL" id="JADWOX010000014">
    <property type="protein sequence ID" value="MBI1685661.1"/>
    <property type="molecule type" value="Genomic_DNA"/>
</dbReference>
<proteinExistence type="predicted"/>
<dbReference type="InterPro" id="IPR035992">
    <property type="entry name" value="Ricin_B-like_lectins"/>
</dbReference>
<accession>A0ABS0T1B4</accession>